<proteinExistence type="predicted"/>
<sequence>MIVFAYEGCDLDLNRKEAAASEVFRDGPAGRAGKKRKEATAEKKMKEAAVLESGDGALKKEGDSLFKEGEMLKLREEYWEAALLWEDKLVPALLWKITQVPTIDKKKKKVVKIIMPNAYIDDIIENPDMMRELSDEEMAECLEEYRQSYAIAKVMNAKNHAYQQALIAQYRAFGFAYDEKEVIDEEEEEEVVLKN</sequence>
<evidence type="ECO:0000313" key="2">
    <source>
        <dbReference type="Proteomes" id="UP000604825"/>
    </source>
</evidence>
<evidence type="ECO:0000313" key="1">
    <source>
        <dbReference type="EMBL" id="CAD6341028.1"/>
    </source>
</evidence>
<reference evidence="1" key="1">
    <citation type="submission" date="2020-10" db="EMBL/GenBank/DDBJ databases">
        <authorList>
            <person name="Han B."/>
            <person name="Lu T."/>
            <person name="Zhao Q."/>
            <person name="Huang X."/>
            <person name="Zhao Y."/>
        </authorList>
    </citation>
    <scope>NUCLEOTIDE SEQUENCE</scope>
</reference>
<accession>A0A811SE57</accession>
<dbReference type="OrthoDB" id="700890at2759"/>
<protein>
    <submittedName>
        <fullName evidence="1">Uncharacterized protein</fullName>
    </submittedName>
</protein>
<gene>
    <name evidence="1" type="ORF">NCGR_LOCUS65126</name>
</gene>
<dbReference type="Proteomes" id="UP000604825">
    <property type="component" value="Unassembled WGS sequence"/>
</dbReference>
<keyword evidence="2" id="KW-1185">Reference proteome</keyword>
<name>A0A811SE57_9POAL</name>
<dbReference type="AlphaFoldDB" id="A0A811SE57"/>
<dbReference type="EMBL" id="CAJGYO010000108">
    <property type="protein sequence ID" value="CAD6341028.1"/>
    <property type="molecule type" value="Genomic_DNA"/>
</dbReference>
<organism evidence="1 2">
    <name type="scientific">Miscanthus lutarioriparius</name>
    <dbReference type="NCBI Taxonomy" id="422564"/>
    <lineage>
        <taxon>Eukaryota</taxon>
        <taxon>Viridiplantae</taxon>
        <taxon>Streptophyta</taxon>
        <taxon>Embryophyta</taxon>
        <taxon>Tracheophyta</taxon>
        <taxon>Spermatophyta</taxon>
        <taxon>Magnoliopsida</taxon>
        <taxon>Liliopsida</taxon>
        <taxon>Poales</taxon>
        <taxon>Poaceae</taxon>
        <taxon>PACMAD clade</taxon>
        <taxon>Panicoideae</taxon>
        <taxon>Andropogonodae</taxon>
        <taxon>Andropogoneae</taxon>
        <taxon>Saccharinae</taxon>
        <taxon>Miscanthus</taxon>
    </lineage>
</organism>
<comment type="caution">
    <text evidence="1">The sequence shown here is derived from an EMBL/GenBank/DDBJ whole genome shotgun (WGS) entry which is preliminary data.</text>
</comment>